<evidence type="ECO:0000259" key="5">
    <source>
        <dbReference type="PROSITE" id="PS50222"/>
    </source>
</evidence>
<sequence length="146" mass="16832">MSYVKVFESIDKNKDGKISWDEFSQWIRAFSPLMTSEEIDEMFTELDADGDRQIDIVEFAKCYVVGEKEEEEEEEAVLKEAFDLYDLNRDGKISPGELHVVLKRLGRNKSMEQCVKMVGAVDADQDGHVSFEEFKTMMNSDNKTLL</sequence>
<keyword evidence="4" id="KW-0106">Calcium</keyword>
<organism evidence="7">
    <name type="scientific">Brassica campestris</name>
    <name type="common">Field mustard</name>
    <dbReference type="NCBI Taxonomy" id="3711"/>
    <lineage>
        <taxon>Eukaryota</taxon>
        <taxon>Viridiplantae</taxon>
        <taxon>Streptophyta</taxon>
        <taxon>Embryophyta</taxon>
        <taxon>Tracheophyta</taxon>
        <taxon>Spermatophyta</taxon>
        <taxon>Magnoliopsida</taxon>
        <taxon>eudicotyledons</taxon>
        <taxon>Gunneridae</taxon>
        <taxon>Pentapetalae</taxon>
        <taxon>rosids</taxon>
        <taxon>malvids</taxon>
        <taxon>Brassicales</taxon>
        <taxon>Brassicaceae</taxon>
        <taxon>Brassiceae</taxon>
        <taxon>Brassica</taxon>
    </lineage>
</organism>
<dbReference type="GO" id="GO:0005509">
    <property type="term" value="F:calcium ion binding"/>
    <property type="evidence" value="ECO:0007669"/>
    <property type="project" value="InterPro"/>
</dbReference>
<evidence type="ECO:0000313" key="7">
    <source>
        <dbReference type="EMBL" id="VDC78305.1"/>
    </source>
</evidence>
<dbReference type="FunFam" id="1.10.238.10:FF:000353">
    <property type="entry name" value="Probable calcium-binding protein CML31"/>
    <property type="match status" value="1"/>
</dbReference>
<feature type="domain" description="EF-hand" evidence="5">
    <location>
        <begin position="1"/>
        <end position="33"/>
    </location>
</feature>
<proteinExistence type="predicted"/>
<dbReference type="PANTHER" id="PTHR10891">
    <property type="entry name" value="EF-HAND CALCIUM-BINDING DOMAIN CONTAINING PROTEIN"/>
    <property type="match status" value="1"/>
</dbReference>
<accession>A0A3P5ZP95</accession>
<evidence type="ECO:0000256" key="2">
    <source>
        <dbReference type="ARBA" id="ARBA00022723"/>
    </source>
</evidence>
<gene>
    <name evidence="7" type="ORF">BRAA03T09523Z</name>
    <name evidence="6" type="ORF">BRAPAZ1V2_A03P01490.2</name>
</gene>
<dbReference type="CDD" id="cd00051">
    <property type="entry name" value="EFh"/>
    <property type="match status" value="2"/>
</dbReference>
<dbReference type="InterPro" id="IPR002048">
    <property type="entry name" value="EF_hand_dom"/>
</dbReference>
<dbReference type="EMBL" id="LR031572">
    <property type="protein sequence ID" value="VDC78305.1"/>
    <property type="molecule type" value="Genomic_DNA"/>
</dbReference>
<dbReference type="SUPFAM" id="SSF47473">
    <property type="entry name" value="EF-hand"/>
    <property type="match status" value="1"/>
</dbReference>
<dbReference type="Gramene" id="A03p01490.2_BraZ1">
    <property type="protein sequence ID" value="A03p01490.2_BraZ1.CDS.1"/>
    <property type="gene ID" value="A03g01490.2_BraZ1"/>
</dbReference>
<evidence type="ECO:0000256" key="4">
    <source>
        <dbReference type="ARBA" id="ARBA00022837"/>
    </source>
</evidence>
<feature type="domain" description="EF-hand" evidence="5">
    <location>
        <begin position="109"/>
        <end position="144"/>
    </location>
</feature>
<name>A0A3P5ZP95_BRACM</name>
<reference evidence="7" key="1">
    <citation type="submission" date="2018-11" db="EMBL/GenBank/DDBJ databases">
        <authorList>
            <consortium name="Genoscope - CEA"/>
            <person name="William W."/>
        </authorList>
    </citation>
    <scope>NUCLEOTIDE SEQUENCE</scope>
</reference>
<dbReference type="EMBL" id="LS974619">
    <property type="protein sequence ID" value="CAG7878806.1"/>
    <property type="molecule type" value="Genomic_DNA"/>
</dbReference>
<dbReference type="Gene3D" id="1.10.238.10">
    <property type="entry name" value="EF-hand"/>
    <property type="match status" value="2"/>
</dbReference>
<feature type="domain" description="EF-hand" evidence="5">
    <location>
        <begin position="34"/>
        <end position="69"/>
    </location>
</feature>
<protein>
    <recommendedName>
        <fullName evidence="5">EF-hand domain-containing protein</fullName>
    </recommendedName>
</protein>
<dbReference type="Pfam" id="PF13499">
    <property type="entry name" value="EF-hand_7"/>
    <property type="match status" value="2"/>
</dbReference>
<dbReference type="Proteomes" id="UP000694005">
    <property type="component" value="Chromosome A03"/>
</dbReference>
<dbReference type="PROSITE" id="PS50222">
    <property type="entry name" value="EF_HAND_2"/>
    <property type="match status" value="4"/>
</dbReference>
<dbReference type="PROSITE" id="PS00018">
    <property type="entry name" value="EF_HAND_1"/>
    <property type="match status" value="4"/>
</dbReference>
<dbReference type="InterPro" id="IPR039647">
    <property type="entry name" value="EF_hand_pair_protein_CML-like"/>
</dbReference>
<evidence type="ECO:0000256" key="1">
    <source>
        <dbReference type="ARBA" id="ARBA00003291"/>
    </source>
</evidence>
<dbReference type="InterPro" id="IPR011992">
    <property type="entry name" value="EF-hand-dom_pair"/>
</dbReference>
<comment type="function">
    <text evidence="1">Potential calcium sensor.</text>
</comment>
<dbReference type="SMART" id="SM00054">
    <property type="entry name" value="EFh"/>
    <property type="match status" value="4"/>
</dbReference>
<dbReference type="InterPro" id="IPR018247">
    <property type="entry name" value="EF_Hand_1_Ca_BS"/>
</dbReference>
<keyword evidence="2" id="KW-0479">Metal-binding</keyword>
<keyword evidence="3" id="KW-0677">Repeat</keyword>
<feature type="domain" description="EF-hand" evidence="5">
    <location>
        <begin position="73"/>
        <end position="108"/>
    </location>
</feature>
<evidence type="ECO:0000256" key="3">
    <source>
        <dbReference type="ARBA" id="ARBA00022737"/>
    </source>
</evidence>
<dbReference type="AlphaFoldDB" id="A0A3P5ZP95"/>
<evidence type="ECO:0000313" key="6">
    <source>
        <dbReference type="EMBL" id="CAG7878806.1"/>
    </source>
</evidence>